<sequence>MSSLDTQTLRETTAFAIAAYIRVAALSVATFEYLRVLPFVVRLFREPWTTGRISSTFLLLFLLQATSIAVLTITNVAFFATNFSYAECNRFYLLPGIFKLFQAGVVQIVLGLRAWTLSRKSRGVALFIVAIYVICSTVRTPLPVLVLRIQADATLHAQFAWLTTLYNRRISWNPDLRNCTSIGPRGVFGGWDYYIVAFSYDLAATCISGWYLIRMSPSPRSALAARGLSHLQRMILIDGFWYFVVLSAANLASVAFYRIIDIRFSNHSPDVAGDLQTAAATLGYAVRWIMTQKMMMHLHEVAMARREDSIAEVLSIGAAKGNTQTRPSSSMNGSAFHGHFNKATTPHLSLTAPDFDEGSFDERLEGRTPSGVGAAPGLEDVQGGAVS</sequence>
<dbReference type="EMBL" id="DF843279">
    <property type="protein sequence ID" value="GAT47254.1"/>
    <property type="molecule type" value="Genomic_DNA"/>
</dbReference>
<reference evidence="3" key="1">
    <citation type="submission" date="2014-09" db="EMBL/GenBank/DDBJ databases">
        <title>Genome sequence of the luminous mushroom Mycena chlorophos for searching fungal bioluminescence genes.</title>
        <authorList>
            <person name="Tanaka Y."/>
            <person name="Kasuga D."/>
            <person name="Oba Y."/>
            <person name="Hase S."/>
            <person name="Sato K."/>
            <person name="Oba Y."/>
            <person name="Sakakibara Y."/>
        </authorList>
    </citation>
    <scope>NUCLEOTIDE SEQUENCE</scope>
</reference>
<name>A0ABQ0L7X4_MYCCL</name>
<accession>A0ABQ0L7X4</accession>
<feature type="region of interest" description="Disordered" evidence="1">
    <location>
        <begin position="347"/>
        <end position="387"/>
    </location>
</feature>
<evidence type="ECO:0000313" key="3">
    <source>
        <dbReference type="EMBL" id="GAT47254.1"/>
    </source>
</evidence>
<evidence type="ECO:0008006" key="5">
    <source>
        <dbReference type="Google" id="ProtNLM"/>
    </source>
</evidence>
<dbReference type="Proteomes" id="UP000815677">
    <property type="component" value="Unassembled WGS sequence"/>
</dbReference>
<evidence type="ECO:0000256" key="2">
    <source>
        <dbReference type="SAM" id="Phobius"/>
    </source>
</evidence>
<keyword evidence="2" id="KW-1133">Transmembrane helix</keyword>
<keyword evidence="2" id="KW-0812">Transmembrane</keyword>
<keyword evidence="2" id="KW-0472">Membrane</keyword>
<feature type="transmembrane region" description="Helical" evidence="2">
    <location>
        <begin position="92"/>
        <end position="112"/>
    </location>
</feature>
<keyword evidence="4" id="KW-1185">Reference proteome</keyword>
<feature type="transmembrane region" description="Helical" evidence="2">
    <location>
        <begin position="124"/>
        <end position="142"/>
    </location>
</feature>
<gene>
    <name evidence="3" type="ORF">MCHLO_04719</name>
</gene>
<feature type="transmembrane region" description="Helical" evidence="2">
    <location>
        <begin position="57"/>
        <end position="80"/>
    </location>
</feature>
<organism evidence="3 4">
    <name type="scientific">Mycena chlorophos</name>
    <name type="common">Agaric fungus</name>
    <name type="synonym">Agaricus chlorophos</name>
    <dbReference type="NCBI Taxonomy" id="658473"/>
    <lineage>
        <taxon>Eukaryota</taxon>
        <taxon>Fungi</taxon>
        <taxon>Dikarya</taxon>
        <taxon>Basidiomycota</taxon>
        <taxon>Agaricomycotina</taxon>
        <taxon>Agaricomycetes</taxon>
        <taxon>Agaricomycetidae</taxon>
        <taxon>Agaricales</taxon>
        <taxon>Marasmiineae</taxon>
        <taxon>Mycenaceae</taxon>
        <taxon>Mycena</taxon>
    </lineage>
</organism>
<evidence type="ECO:0000256" key="1">
    <source>
        <dbReference type="SAM" id="MobiDB-lite"/>
    </source>
</evidence>
<feature type="transmembrane region" description="Helical" evidence="2">
    <location>
        <begin position="193"/>
        <end position="213"/>
    </location>
</feature>
<feature type="transmembrane region" description="Helical" evidence="2">
    <location>
        <begin position="12"/>
        <end position="36"/>
    </location>
</feature>
<feature type="transmembrane region" description="Helical" evidence="2">
    <location>
        <begin position="234"/>
        <end position="259"/>
    </location>
</feature>
<proteinExistence type="predicted"/>
<protein>
    <recommendedName>
        <fullName evidence="5">Integral membrane protein</fullName>
    </recommendedName>
</protein>
<evidence type="ECO:0000313" key="4">
    <source>
        <dbReference type="Proteomes" id="UP000815677"/>
    </source>
</evidence>